<name>A0A7M1S5I3_9BACT</name>
<dbReference type="AlphaFoldDB" id="A0A7M1S5I3"/>
<protein>
    <submittedName>
        <fullName evidence="1">Uncharacterized protein</fullName>
    </submittedName>
</protein>
<reference evidence="1 2" key="1">
    <citation type="submission" date="2020-10" db="EMBL/GenBank/DDBJ databases">
        <title>The genome of sulfurovum sp.</title>
        <authorList>
            <person name="Xie S."/>
            <person name="Shao Z."/>
            <person name="Jiang L."/>
        </authorList>
    </citation>
    <scope>NUCLEOTIDE SEQUENCE [LARGE SCALE GENOMIC DNA]</scope>
    <source>
        <strain evidence="1 2">ST-419</strain>
    </source>
</reference>
<sequence length="71" mass="8325">MNTKKELSKNELLKEIDELIAYGKEEPTINPDLLAFLSQDDLISIKAKLLERINILSDEDKAWLEQFKKYE</sequence>
<accession>A0A7M1S5I3</accession>
<evidence type="ECO:0000313" key="2">
    <source>
        <dbReference type="Proteomes" id="UP000595074"/>
    </source>
</evidence>
<dbReference type="Proteomes" id="UP000595074">
    <property type="component" value="Chromosome"/>
</dbReference>
<gene>
    <name evidence="1" type="ORF">IMZ28_09325</name>
</gene>
<proteinExistence type="predicted"/>
<organism evidence="1 2">
    <name type="scientific">Sulfurovum indicum</name>
    <dbReference type="NCBI Taxonomy" id="2779528"/>
    <lineage>
        <taxon>Bacteria</taxon>
        <taxon>Pseudomonadati</taxon>
        <taxon>Campylobacterota</taxon>
        <taxon>Epsilonproteobacteria</taxon>
        <taxon>Campylobacterales</taxon>
        <taxon>Sulfurovaceae</taxon>
        <taxon>Sulfurovum</taxon>
    </lineage>
</organism>
<evidence type="ECO:0000313" key="1">
    <source>
        <dbReference type="EMBL" id="QOR61630.1"/>
    </source>
</evidence>
<dbReference type="RefSeq" id="WP_197548338.1">
    <property type="nucleotide sequence ID" value="NZ_CP063164.1"/>
</dbReference>
<dbReference type="KEGG" id="sinu:IMZ28_09325"/>
<keyword evidence="2" id="KW-1185">Reference proteome</keyword>
<dbReference type="EMBL" id="CP063164">
    <property type="protein sequence ID" value="QOR61630.1"/>
    <property type="molecule type" value="Genomic_DNA"/>
</dbReference>